<comment type="function">
    <text evidence="7">Catalyzes the conversion of 5-aminovalerate to 5-oxopentanoate.</text>
</comment>
<proteinExistence type="inferred from homology"/>
<gene>
    <name evidence="14" type="primary">gabT</name>
    <name evidence="14" type="ORF">GPJ81_01550</name>
    <name evidence="13" type="ORF">PSAKL28_01760</name>
</gene>
<dbReference type="eggNOG" id="COG0160">
    <property type="taxonomic scope" value="Bacteria"/>
</dbReference>
<dbReference type="EMBL" id="CP009048">
    <property type="protein sequence ID" value="AIL59414.1"/>
    <property type="molecule type" value="Genomic_DNA"/>
</dbReference>
<evidence type="ECO:0000256" key="7">
    <source>
        <dbReference type="ARBA" id="ARBA00056590"/>
    </source>
</evidence>
<dbReference type="InterPro" id="IPR050103">
    <property type="entry name" value="Class-III_PLP-dep_AT"/>
</dbReference>
<evidence type="ECO:0000256" key="10">
    <source>
        <dbReference type="ARBA" id="ARBA00076874"/>
    </source>
</evidence>
<dbReference type="SUPFAM" id="SSF53383">
    <property type="entry name" value="PLP-dependent transferases"/>
    <property type="match status" value="1"/>
</dbReference>
<comment type="cofactor">
    <cofactor evidence="1">
        <name>pyridoxal 5'-phosphate</name>
        <dbReference type="ChEBI" id="CHEBI:597326"/>
    </cofactor>
</comment>
<evidence type="ECO:0000313" key="14">
    <source>
        <dbReference type="EMBL" id="QGW75411.1"/>
    </source>
</evidence>
<dbReference type="NCBIfam" id="NF005985">
    <property type="entry name" value="PRK08088.1"/>
    <property type="match status" value="1"/>
</dbReference>
<dbReference type="AlphaFoldDB" id="A0A077F608"/>
<dbReference type="CDD" id="cd00610">
    <property type="entry name" value="OAT_like"/>
    <property type="match status" value="1"/>
</dbReference>
<dbReference type="EC" id="2.6.1.48" evidence="8"/>
<dbReference type="EMBL" id="CP046621">
    <property type="protein sequence ID" value="QGW75411.1"/>
    <property type="molecule type" value="Genomic_DNA"/>
</dbReference>
<dbReference type="Proteomes" id="UP000028931">
    <property type="component" value="Chromosome"/>
</dbReference>
<evidence type="ECO:0000256" key="9">
    <source>
        <dbReference type="ARBA" id="ARBA00071055"/>
    </source>
</evidence>
<dbReference type="Gene3D" id="3.90.1150.10">
    <property type="entry name" value="Aspartate Aminotransferase, domain 1"/>
    <property type="match status" value="1"/>
</dbReference>
<dbReference type="FunFam" id="3.90.1150.10:FF:000022">
    <property type="entry name" value="4-aminobutyrate aminotransferase"/>
    <property type="match status" value="1"/>
</dbReference>
<dbReference type="KEGG" id="palk:PSAKL28_01760"/>
<dbReference type="InterPro" id="IPR015424">
    <property type="entry name" value="PyrdxlP-dep_Trfase"/>
</dbReference>
<protein>
    <recommendedName>
        <fullName evidence="9">5-aminovalerate aminotransferase DavT</fullName>
        <ecNumber evidence="8">2.6.1.48</ecNumber>
    </recommendedName>
    <alternativeName>
        <fullName evidence="10">5-aminovalerate transaminase</fullName>
    </alternativeName>
    <alternativeName>
        <fullName evidence="11">Delta-aminovalerate aminotransferase</fullName>
    </alternativeName>
</protein>
<dbReference type="FunFam" id="3.40.640.10:FF:000013">
    <property type="entry name" value="4-aminobutyrate aminotransferase"/>
    <property type="match status" value="1"/>
</dbReference>
<evidence type="ECO:0000256" key="6">
    <source>
        <dbReference type="ARBA" id="ARBA00052822"/>
    </source>
</evidence>
<dbReference type="GO" id="GO:0042802">
    <property type="term" value="F:identical protein binding"/>
    <property type="evidence" value="ECO:0007669"/>
    <property type="project" value="TreeGrafter"/>
</dbReference>
<keyword evidence="5 12" id="KW-0663">Pyridoxal phosphate</keyword>
<dbReference type="PROSITE" id="PS00600">
    <property type="entry name" value="AA_TRANSFER_CLASS_3"/>
    <property type="match status" value="1"/>
</dbReference>
<sequence>MSNKTNESLMQRRIAAVPRGVGQIHPIFAESAKNATVTDVEGREFIDFAGGIAVLNTGHVHPKIIAAVEAQLHKLTHTCFQVLAYEPYVELCEKINAKVPGDFAKKTLLVTTGSEAVENAIKIARAATGRAGVIAFTGAYHGRTMMTLGLTGKVVPYSAGMGLMPGGIFRALYPNELHGVSVDDSIASIERIFKNDAEPRDIAAIILEPVQGEGGFYVAPKEFMKRLRALCDQHGILLIADEVQTGAGRTGTFFAMEQMGVAPDLTTFAKSIAGGFPLAGVCGKAEYMDAIAPGGLGGTYAGSPIACAAALAVMEVFEEEKLLERSQAVGERLVAGLRKIQDKHPIIGDVRALGSMIAVEVFDKAGSHTPNAAAVASVVAKARDKGLILLSCGTYGNVLRILVPLTSPDEQLDKGLAIIEECFAELA</sequence>
<dbReference type="OrthoDB" id="9801052at2"/>
<reference evidence="14" key="2">
    <citation type="submission" date="2019-12" db="EMBL/GenBank/DDBJ databases">
        <title>Hybrid Genome Assemblies of two High G+C Isolates from Undergraduate Microbiology Courses.</title>
        <authorList>
            <person name="Ne Ville C.J."/>
            <person name="Enright D."/>
            <person name="Hernandez I."/>
            <person name="Dodsworth J."/>
            <person name="Orwin P.M."/>
        </authorList>
    </citation>
    <scope>NUCLEOTIDE SEQUENCE [LARGE SCALE GENOMIC DNA]</scope>
    <source>
        <strain evidence="14">Neo</strain>
    </source>
</reference>
<dbReference type="PANTHER" id="PTHR11986">
    <property type="entry name" value="AMINOTRANSFERASE CLASS III"/>
    <property type="match status" value="1"/>
</dbReference>
<evidence type="ECO:0000256" key="4">
    <source>
        <dbReference type="ARBA" id="ARBA00022679"/>
    </source>
</evidence>
<comment type="similarity">
    <text evidence="2 12">Belongs to the class-III pyridoxal-phosphate-dependent aminotransferase family.</text>
</comment>
<dbReference type="PIRSF" id="PIRSF000521">
    <property type="entry name" value="Transaminase_4ab_Lys_Orn"/>
    <property type="match status" value="1"/>
</dbReference>
<dbReference type="Pfam" id="PF00202">
    <property type="entry name" value="Aminotran_3"/>
    <property type="match status" value="1"/>
</dbReference>
<accession>A0A077F608</accession>
<comment type="catalytic activity">
    <reaction evidence="6">
        <text>5-aminopentanoate + 2-oxoglutarate = 5-oxopentanoate + L-glutamate</text>
        <dbReference type="Rhea" id="RHEA:10212"/>
        <dbReference type="ChEBI" id="CHEBI:16120"/>
        <dbReference type="ChEBI" id="CHEBI:16810"/>
        <dbReference type="ChEBI" id="CHEBI:29985"/>
        <dbReference type="ChEBI" id="CHEBI:356010"/>
        <dbReference type="EC" id="2.6.1.48"/>
    </reaction>
</comment>
<evidence type="ECO:0000256" key="11">
    <source>
        <dbReference type="ARBA" id="ARBA00080424"/>
    </source>
</evidence>
<evidence type="ECO:0000313" key="13">
    <source>
        <dbReference type="EMBL" id="AIL59414.1"/>
    </source>
</evidence>
<dbReference type="RefSeq" id="WP_038605410.1">
    <property type="nucleotide sequence ID" value="NZ_CP009048.1"/>
</dbReference>
<dbReference type="Gene3D" id="3.40.640.10">
    <property type="entry name" value="Type I PLP-dependent aspartate aminotransferase-like (Major domain)"/>
    <property type="match status" value="1"/>
</dbReference>
<dbReference type="GO" id="GO:0009448">
    <property type="term" value="P:gamma-aminobutyric acid metabolic process"/>
    <property type="evidence" value="ECO:0007669"/>
    <property type="project" value="InterPro"/>
</dbReference>
<dbReference type="Proteomes" id="UP000426235">
    <property type="component" value="Chromosome"/>
</dbReference>
<evidence type="ECO:0000256" key="3">
    <source>
        <dbReference type="ARBA" id="ARBA00022576"/>
    </source>
</evidence>
<dbReference type="InterPro" id="IPR015421">
    <property type="entry name" value="PyrdxlP-dep_Trfase_major"/>
</dbReference>
<dbReference type="InterPro" id="IPR049704">
    <property type="entry name" value="Aminotrans_3_PPA_site"/>
</dbReference>
<dbReference type="GO" id="GO:0047589">
    <property type="term" value="F:5-aminovalerate transaminase activity"/>
    <property type="evidence" value="ECO:0007669"/>
    <property type="project" value="UniProtKB-EC"/>
</dbReference>
<dbReference type="InterPro" id="IPR015422">
    <property type="entry name" value="PyrdxlP-dep_Trfase_small"/>
</dbReference>
<dbReference type="GO" id="GO:0019477">
    <property type="term" value="P:L-lysine catabolic process"/>
    <property type="evidence" value="ECO:0007669"/>
    <property type="project" value="UniProtKB-ARBA"/>
</dbReference>
<dbReference type="HOGENOM" id="CLU_016922_10_0_6"/>
<reference evidence="13" key="1">
    <citation type="submission" date="2014-07" db="EMBL/GenBank/DDBJ databases">
        <authorList>
            <person name="Lee K."/>
            <person name="Lim J.Y."/>
            <person name="Hwang I."/>
        </authorList>
    </citation>
    <scope>NUCLEOTIDE SEQUENCE [LARGE SCALE GENOMIC DNA]</scope>
    <source>
        <strain evidence="13">KL28</strain>
    </source>
</reference>
<dbReference type="GO" id="GO:0030170">
    <property type="term" value="F:pyridoxal phosphate binding"/>
    <property type="evidence" value="ECO:0007669"/>
    <property type="project" value="InterPro"/>
</dbReference>
<evidence type="ECO:0000313" key="16">
    <source>
        <dbReference type="Proteomes" id="UP000426235"/>
    </source>
</evidence>
<evidence type="ECO:0000256" key="2">
    <source>
        <dbReference type="ARBA" id="ARBA00008954"/>
    </source>
</evidence>
<evidence type="ECO:0000256" key="8">
    <source>
        <dbReference type="ARBA" id="ARBA00067022"/>
    </source>
</evidence>
<organism evidence="13 15">
    <name type="scientific">Pseudomonas alkylphenolica</name>
    <dbReference type="NCBI Taxonomy" id="237609"/>
    <lineage>
        <taxon>Bacteria</taxon>
        <taxon>Pseudomonadati</taxon>
        <taxon>Pseudomonadota</taxon>
        <taxon>Gammaproteobacteria</taxon>
        <taxon>Pseudomonadales</taxon>
        <taxon>Pseudomonadaceae</taxon>
        <taxon>Pseudomonas</taxon>
    </lineage>
</organism>
<evidence type="ECO:0000313" key="15">
    <source>
        <dbReference type="Proteomes" id="UP000028931"/>
    </source>
</evidence>
<dbReference type="NCBIfam" id="TIGR00700">
    <property type="entry name" value="GABAtrnsam"/>
    <property type="match status" value="1"/>
</dbReference>
<dbReference type="InterPro" id="IPR005814">
    <property type="entry name" value="Aminotrans_3"/>
</dbReference>
<evidence type="ECO:0000256" key="12">
    <source>
        <dbReference type="RuleBase" id="RU003560"/>
    </source>
</evidence>
<dbReference type="GO" id="GO:0034386">
    <property type="term" value="F:4-aminobutyrate:2-oxoglutarate transaminase activity"/>
    <property type="evidence" value="ECO:0007669"/>
    <property type="project" value="InterPro"/>
</dbReference>
<keyword evidence="16" id="KW-1185">Reference proteome</keyword>
<name>A0A077F608_9PSED</name>
<dbReference type="PANTHER" id="PTHR11986:SF58">
    <property type="entry name" value="LEUCINE_METHIONINE RACEMASE"/>
    <property type="match status" value="1"/>
</dbReference>
<dbReference type="InterPro" id="IPR004632">
    <property type="entry name" value="4NH2But_aminotransferase_bac"/>
</dbReference>
<evidence type="ECO:0000256" key="1">
    <source>
        <dbReference type="ARBA" id="ARBA00001933"/>
    </source>
</evidence>
<evidence type="ECO:0000256" key="5">
    <source>
        <dbReference type="ARBA" id="ARBA00022898"/>
    </source>
</evidence>
<keyword evidence="4 13" id="KW-0808">Transferase</keyword>
<keyword evidence="3 13" id="KW-0032">Aminotransferase</keyword>